<dbReference type="GO" id="GO:0033596">
    <property type="term" value="C:TSC1-TSC2 complex"/>
    <property type="evidence" value="ECO:0007669"/>
    <property type="project" value="TreeGrafter"/>
</dbReference>
<evidence type="ECO:0000313" key="4">
    <source>
        <dbReference type="EMBL" id="KAG5421569.1"/>
    </source>
</evidence>
<dbReference type="GO" id="GO:0051726">
    <property type="term" value="P:regulation of cell cycle"/>
    <property type="evidence" value="ECO:0007669"/>
    <property type="project" value="TreeGrafter"/>
</dbReference>
<dbReference type="SUPFAM" id="SSF48371">
    <property type="entry name" value="ARM repeat"/>
    <property type="match status" value="1"/>
</dbReference>
<feature type="compositionally biased region" description="Polar residues" evidence="2">
    <location>
        <begin position="935"/>
        <end position="944"/>
    </location>
</feature>
<feature type="region of interest" description="Disordered" evidence="2">
    <location>
        <begin position="572"/>
        <end position="621"/>
    </location>
</feature>
<protein>
    <recommendedName>
        <fullName evidence="3">Growth arrest-specific protein 8 domain-containing protein</fullName>
    </recommendedName>
</protein>
<evidence type="ECO:0000256" key="1">
    <source>
        <dbReference type="SAM" id="Coils"/>
    </source>
</evidence>
<accession>A0A8H7ZJ13</accession>
<dbReference type="RefSeq" id="XP_067550685.1">
    <property type="nucleotide sequence ID" value="XM_067695049.1"/>
</dbReference>
<feature type="compositionally biased region" description="Polar residues" evidence="2">
    <location>
        <begin position="581"/>
        <end position="598"/>
    </location>
</feature>
<feature type="coiled-coil region" evidence="1">
    <location>
        <begin position="740"/>
        <end position="810"/>
    </location>
</feature>
<comment type="caution">
    <text evidence="4">The sequence shown here is derived from an EMBL/GenBank/DDBJ whole genome shotgun (WGS) entry which is preliminary data.</text>
</comment>
<dbReference type="EMBL" id="JAEOAQ010000001">
    <property type="protein sequence ID" value="KAG5421569.1"/>
    <property type="molecule type" value="Genomic_DNA"/>
</dbReference>
<name>A0A8H7ZJ13_9ASCO</name>
<dbReference type="OrthoDB" id="6022054at2759"/>
<dbReference type="Pfam" id="PF13851">
    <property type="entry name" value="GAS"/>
    <property type="match status" value="1"/>
</dbReference>
<dbReference type="Proteomes" id="UP000669133">
    <property type="component" value="Unassembled WGS sequence"/>
</dbReference>
<proteinExistence type="predicted"/>
<sequence length="1006" mass="114029">MQGSSRSLVRALEAAFADKESSKLSDDDLRTTINEYLAKHNTYTTIRQSSFNIHEELYRLYNAHVKPSNKLEQEIKFVDVLTQVCGVFNEAEINLWISTYLKSTIDSAGYNMTFVSDSRKFIEKVLTEYTATECDHLNDIHQHCAVSLAQQLLDIYLNEDVLVSKMKLDVTGEKSVTQTHHERIRFIRSNCAKLLLNYGMKNINQYCNLLNQSILNTDHRFEAIILLGYLINSDVEHSSYADVSAVVETDLFQSLLRCLLFDLDPTIVHCALNDLLMLMPRANTTLGKYLSDILSVYVRITNWMDEGEPKQDRSLLNAIAIDTGSWRIASPFEAIVETSFNYHYLCTLIYGLFYFNFASFICDPIVYLSNHLPTVVSVELSHSQVSKESDPLTRAIRITKQLVQTFHVHPKYWIKSDLADELNHPVSWLPENASTEDIALACFAFSSDIVAKNDEPVSPQSPHAISVGGGTLSRSSSSAGPMYFQANGPSKQLMKSRLSRYRKSSIVPTHLAFNNTQEENESKLKDLGFTDEYEDRRSDVPGATTPTSPKQTHGNLATDLLHDHERLFTKVKHNRSHDQGSHSTRTNSLDPITTSTDQGSDKSKSELRLGHPLSSPTTTLEASSVFKDSSITSSIVASGDNITLHNSDNGRSQSSFNELNGNGTIIDFYQRELLLFKNELEFSSYMQHLNKHLYLREKNVEDSDVEPHSRRLEEESTLVMVVEGVKNEWKEKQLDFNRQYDLLIAKIAQVESERDKLSTKLLELQQSTETKAREYDELVKEIIPNKDYEIEQLKLKVKTSESGIQELNARHSKDKAKDVSTKELTTSQKSLEDQIYNYKMEHQVLNQQLAQLQHENTNLQTRYNSMISQYESKLEKSKLSLSETLATLTTPFEKRIAELQAVIYKYQTLLEDQTRNSKLATPSLNGAVPIPIIRQNSSNSSGNYSFDHDSGHGNNTMPSRSLAPIQQMVRNGSSNNKNGSGFTNDDDSLPLMRGRGGLQKRTRKFM</sequence>
<evidence type="ECO:0000259" key="3">
    <source>
        <dbReference type="Pfam" id="PF13851"/>
    </source>
</evidence>
<feature type="region of interest" description="Disordered" evidence="2">
    <location>
        <begin position="455"/>
        <end position="490"/>
    </location>
</feature>
<evidence type="ECO:0000256" key="2">
    <source>
        <dbReference type="SAM" id="MobiDB-lite"/>
    </source>
</evidence>
<dbReference type="InterPro" id="IPR025593">
    <property type="entry name" value="GAS8_dom"/>
</dbReference>
<feature type="compositionally biased region" description="Low complexity" evidence="2">
    <location>
        <begin position="971"/>
        <end position="981"/>
    </location>
</feature>
<dbReference type="PANTHER" id="PTHR15154:SF2">
    <property type="entry name" value="HAMARTIN"/>
    <property type="match status" value="1"/>
</dbReference>
<organism evidence="4 5">
    <name type="scientific">Candida metapsilosis</name>
    <dbReference type="NCBI Taxonomy" id="273372"/>
    <lineage>
        <taxon>Eukaryota</taxon>
        <taxon>Fungi</taxon>
        <taxon>Dikarya</taxon>
        <taxon>Ascomycota</taxon>
        <taxon>Saccharomycotina</taxon>
        <taxon>Pichiomycetes</taxon>
        <taxon>Debaryomycetaceae</taxon>
        <taxon>Candida/Lodderomyces clade</taxon>
        <taxon>Candida</taxon>
    </lineage>
</organism>
<keyword evidence="1" id="KW-0175">Coiled coil</keyword>
<dbReference type="InterPro" id="IPR016024">
    <property type="entry name" value="ARM-type_fold"/>
</dbReference>
<dbReference type="InterPro" id="IPR007483">
    <property type="entry name" value="Hamartin"/>
</dbReference>
<feature type="coiled-coil region" evidence="1">
    <location>
        <begin position="835"/>
        <end position="869"/>
    </location>
</feature>
<feature type="region of interest" description="Disordered" evidence="2">
    <location>
        <begin position="534"/>
        <end position="555"/>
    </location>
</feature>
<dbReference type="GeneID" id="93649289"/>
<feature type="region of interest" description="Disordered" evidence="2">
    <location>
        <begin position="935"/>
        <end position="1006"/>
    </location>
</feature>
<dbReference type="GO" id="GO:0032007">
    <property type="term" value="P:negative regulation of TOR signaling"/>
    <property type="evidence" value="ECO:0007669"/>
    <property type="project" value="TreeGrafter"/>
</dbReference>
<evidence type="ECO:0000313" key="5">
    <source>
        <dbReference type="Proteomes" id="UP000669133"/>
    </source>
</evidence>
<reference evidence="4 5" key="1">
    <citation type="submission" date="2020-12" db="EMBL/GenBank/DDBJ databases">
        <title>Effect of drift, selection, and recombination on the evolution of hybrid genomes in Candida yeast pathogens.</title>
        <authorList>
            <person name="Mixao V."/>
            <person name="Ksiezopolska E."/>
            <person name="Saus E."/>
            <person name="Boekhout T."/>
            <person name="Gacser A."/>
            <person name="Gabaldon T."/>
        </authorList>
    </citation>
    <scope>NUCLEOTIDE SEQUENCE [LARGE SCALE GENOMIC DNA]</scope>
    <source>
        <strain evidence="4 5">BP57</strain>
    </source>
</reference>
<feature type="compositionally biased region" description="Polar residues" evidence="2">
    <location>
        <begin position="544"/>
        <end position="555"/>
    </location>
</feature>
<gene>
    <name evidence="4" type="ORF">I9W82_000660</name>
</gene>
<keyword evidence="5" id="KW-1185">Reference proteome</keyword>
<dbReference type="PANTHER" id="PTHR15154">
    <property type="entry name" value="HAMARTIN"/>
    <property type="match status" value="1"/>
</dbReference>
<dbReference type="AlphaFoldDB" id="A0A8H7ZJ13"/>
<feature type="domain" description="Growth arrest-specific protein 8" evidence="3">
    <location>
        <begin position="782"/>
        <end position="905"/>
    </location>
</feature>
<feature type="compositionally biased region" description="Basic and acidic residues" evidence="2">
    <location>
        <begin position="599"/>
        <end position="609"/>
    </location>
</feature>